<comment type="caution">
    <text evidence="2">The sequence shown here is derived from an EMBL/GenBank/DDBJ whole genome shotgun (WGS) entry which is preliminary data.</text>
</comment>
<keyword evidence="2" id="KW-0413">Isomerase</keyword>
<evidence type="ECO:0000313" key="3">
    <source>
        <dbReference type="Proteomes" id="UP000239649"/>
    </source>
</evidence>
<dbReference type="AlphaFoldDB" id="A0A2P6VMV9"/>
<dbReference type="Proteomes" id="UP000239649">
    <property type="component" value="Unassembled WGS sequence"/>
</dbReference>
<dbReference type="OrthoDB" id="3012326at2759"/>
<organism evidence="2 3">
    <name type="scientific">Micractinium conductrix</name>
    <dbReference type="NCBI Taxonomy" id="554055"/>
    <lineage>
        <taxon>Eukaryota</taxon>
        <taxon>Viridiplantae</taxon>
        <taxon>Chlorophyta</taxon>
        <taxon>core chlorophytes</taxon>
        <taxon>Trebouxiophyceae</taxon>
        <taxon>Chlorellales</taxon>
        <taxon>Chlorellaceae</taxon>
        <taxon>Chlorella clade</taxon>
        <taxon>Micractinium</taxon>
    </lineage>
</organism>
<feature type="compositionally biased region" description="Acidic residues" evidence="1">
    <location>
        <begin position="532"/>
        <end position="544"/>
    </location>
</feature>
<dbReference type="EMBL" id="LHPF02000002">
    <property type="protein sequence ID" value="PSC75385.1"/>
    <property type="molecule type" value="Genomic_DNA"/>
</dbReference>
<accession>A0A2P6VMV9</accession>
<proteinExistence type="predicted"/>
<sequence length="561" mass="62760">MPALGCPCCSVAGRTRVEEDLNAKLADFQLSEEEFKQYCEAHPMHAREMAEKMGGMSEKKVKITGGFGSRAGGWASGLDSMAFILMRIEAQLRVPLRRWLLVCKRYRQDSCSGRSLTAFSIQGGEFPSQMGLLGGGGKGCSAELHLVPAIERELQAFQEGIKQEKSELEAARPAPYFQGLEALAKGERPEGVGSWSEAAEAAFKLLPLGEEAHGMAAREGWQRYCQLRAQAQLLAEENAEDARSDSGEAKSQYDYALDCVDRVLTSLELTEQEAAVLRNNVLPLDFEVTIEDGDEPRDLELTSRIYAVDGNAAIDIGFVYHHRTRWSSVEFLAGVRYCLVKPVATAQLVDPGHDLVRPSKPWKSMFCTTLKEDPRLQEFVYAEQPHMPLQLRHVARIRQHLFTRSEGAGAELSAKLSDYQLLHLLLAAACCNINGDRKWPCLWSVQLSNDGWEGVHLRRLCQAAKKRDAKWKPASWELDIREQLLIQKEDRLERQEMRGKEVPEAAWQGLQAEWAALKAEQKARRDERYAAEDEEEEGEEEGEAEAANRAALNVPSNTDTV</sequence>
<name>A0A2P6VMV9_9CHLO</name>
<protein>
    <submittedName>
        <fullName evidence="2">Phosphoribosylformimino-5-aminoimidazole carboxamide ribotide isomerase</fullName>
    </submittedName>
</protein>
<evidence type="ECO:0000313" key="2">
    <source>
        <dbReference type="EMBL" id="PSC75385.1"/>
    </source>
</evidence>
<reference evidence="2 3" key="1">
    <citation type="journal article" date="2018" name="Plant J.">
        <title>Genome sequences of Chlorella sorokiniana UTEX 1602 and Micractinium conductrix SAG 241.80: implications to maltose excretion by a green alga.</title>
        <authorList>
            <person name="Arriola M.B."/>
            <person name="Velmurugan N."/>
            <person name="Zhang Y."/>
            <person name="Plunkett M.H."/>
            <person name="Hondzo H."/>
            <person name="Barney B.M."/>
        </authorList>
    </citation>
    <scope>NUCLEOTIDE SEQUENCE [LARGE SCALE GENOMIC DNA]</scope>
    <source>
        <strain evidence="2 3">SAG 241.80</strain>
    </source>
</reference>
<feature type="region of interest" description="Disordered" evidence="1">
    <location>
        <begin position="525"/>
        <end position="561"/>
    </location>
</feature>
<keyword evidence="3" id="KW-1185">Reference proteome</keyword>
<evidence type="ECO:0000256" key="1">
    <source>
        <dbReference type="SAM" id="MobiDB-lite"/>
    </source>
</evidence>
<dbReference type="GO" id="GO:0016853">
    <property type="term" value="F:isomerase activity"/>
    <property type="evidence" value="ECO:0007669"/>
    <property type="project" value="UniProtKB-KW"/>
</dbReference>
<gene>
    <name evidence="2" type="ORF">C2E20_1224</name>
</gene>